<evidence type="ECO:0000313" key="10">
    <source>
        <dbReference type="Proteomes" id="UP000572817"/>
    </source>
</evidence>
<evidence type="ECO:0000256" key="5">
    <source>
        <dbReference type="ARBA" id="ARBA00022801"/>
    </source>
</evidence>
<dbReference type="PANTHER" id="PTHR47965">
    <property type="entry name" value="ASPARTYL PROTEASE-RELATED"/>
    <property type="match status" value="1"/>
</dbReference>
<keyword evidence="3 7" id="KW-0732">Signal</keyword>
<accession>A0A8H4IQU1</accession>
<dbReference type="GO" id="GO:0009277">
    <property type="term" value="C:fungal-type cell wall"/>
    <property type="evidence" value="ECO:0007669"/>
    <property type="project" value="TreeGrafter"/>
</dbReference>
<dbReference type="InterPro" id="IPR021109">
    <property type="entry name" value="Peptidase_aspartic_dom_sf"/>
</dbReference>
<keyword evidence="4" id="KW-0064">Aspartyl protease</keyword>
<gene>
    <name evidence="9" type="ORF">GTA08_BOTSDO07349</name>
</gene>
<comment type="similarity">
    <text evidence="1">Belongs to the peptidase A1 family.</text>
</comment>
<evidence type="ECO:0000256" key="1">
    <source>
        <dbReference type="ARBA" id="ARBA00007447"/>
    </source>
</evidence>
<sequence>MFHTLIPLILVASSSALPTQRQEEQPIFIPLKYAYNGYPKVMADLHFGTPSQTPIETVIDLGSDDFWVYGPNSTIYYGSPYLGEEGPCRLTPTPFYNPVLSSAATGRVDKNRGYAYGGNGKILSSFYSYNDTVGFGDTAIFPSIEDVQVAIVNKTIIKVRADECTGVDHDNSILGLSEYTEGTSGPSFRQNLLGQGVVESSTLSMWFDEAPAAANATYRGTALFGAIPKTKYSGSLVQVPKRQPESSTGYYVDTPVWSTVQASGGQSRPIKPYDDTAHCLLDSGSGQDYLPVDRDDFLNATGLIMFENIVAYNGSCDSIPRDAAVSITFGAVANGTSVTVKVPLRNWARGNADWLGDATKCGLSMQLSQAQECTLGSPFFSAAFLAINDEFGQIALAQGGVSTGASDGYEGLGEIEVIGKGQGLP</sequence>
<name>A0A8H4IQU1_9PEZI</name>
<feature type="chain" id="PRO_5034695379" evidence="7">
    <location>
        <begin position="17"/>
        <end position="425"/>
    </location>
</feature>
<comment type="caution">
    <text evidence="9">The sequence shown here is derived from an EMBL/GenBank/DDBJ whole genome shotgun (WGS) entry which is preliminary data.</text>
</comment>
<feature type="domain" description="Peptidase A1" evidence="8">
    <location>
        <begin position="41"/>
        <end position="397"/>
    </location>
</feature>
<keyword evidence="10" id="KW-1185">Reference proteome</keyword>
<dbReference type="Proteomes" id="UP000572817">
    <property type="component" value="Unassembled WGS sequence"/>
</dbReference>
<dbReference type="Gene3D" id="2.40.70.10">
    <property type="entry name" value="Acid Proteases"/>
    <property type="match status" value="2"/>
</dbReference>
<organism evidence="9 10">
    <name type="scientific">Botryosphaeria dothidea</name>
    <dbReference type="NCBI Taxonomy" id="55169"/>
    <lineage>
        <taxon>Eukaryota</taxon>
        <taxon>Fungi</taxon>
        <taxon>Dikarya</taxon>
        <taxon>Ascomycota</taxon>
        <taxon>Pezizomycotina</taxon>
        <taxon>Dothideomycetes</taxon>
        <taxon>Dothideomycetes incertae sedis</taxon>
        <taxon>Botryosphaeriales</taxon>
        <taxon>Botryosphaeriaceae</taxon>
        <taxon>Botryosphaeria</taxon>
    </lineage>
</organism>
<evidence type="ECO:0000256" key="4">
    <source>
        <dbReference type="ARBA" id="ARBA00022750"/>
    </source>
</evidence>
<keyword evidence="5" id="KW-0378">Hydrolase</keyword>
<proteinExistence type="inferred from homology"/>
<evidence type="ECO:0000256" key="7">
    <source>
        <dbReference type="SAM" id="SignalP"/>
    </source>
</evidence>
<dbReference type="InterPro" id="IPR001461">
    <property type="entry name" value="Aspartic_peptidase_A1"/>
</dbReference>
<dbReference type="GO" id="GO:0031505">
    <property type="term" value="P:fungal-type cell wall organization"/>
    <property type="evidence" value="ECO:0007669"/>
    <property type="project" value="TreeGrafter"/>
</dbReference>
<dbReference type="GO" id="GO:0004190">
    <property type="term" value="F:aspartic-type endopeptidase activity"/>
    <property type="evidence" value="ECO:0007669"/>
    <property type="project" value="UniProtKB-KW"/>
</dbReference>
<dbReference type="InterPro" id="IPR033121">
    <property type="entry name" value="PEPTIDASE_A1"/>
</dbReference>
<dbReference type="GO" id="GO:0005576">
    <property type="term" value="C:extracellular region"/>
    <property type="evidence" value="ECO:0007669"/>
    <property type="project" value="TreeGrafter"/>
</dbReference>
<dbReference type="SUPFAM" id="SSF50630">
    <property type="entry name" value="Acid proteases"/>
    <property type="match status" value="1"/>
</dbReference>
<dbReference type="GO" id="GO:0006508">
    <property type="term" value="P:proteolysis"/>
    <property type="evidence" value="ECO:0007669"/>
    <property type="project" value="UniProtKB-KW"/>
</dbReference>
<dbReference type="OrthoDB" id="771136at2759"/>
<dbReference type="EMBL" id="WWBZ02000040">
    <property type="protein sequence ID" value="KAF4305612.1"/>
    <property type="molecule type" value="Genomic_DNA"/>
</dbReference>
<feature type="signal peptide" evidence="7">
    <location>
        <begin position="1"/>
        <end position="16"/>
    </location>
</feature>
<dbReference type="PANTHER" id="PTHR47965:SF12">
    <property type="entry name" value="ASPARTIC PROTEINASE 3-RELATED"/>
    <property type="match status" value="1"/>
</dbReference>
<evidence type="ECO:0000259" key="8">
    <source>
        <dbReference type="PROSITE" id="PS51767"/>
    </source>
</evidence>
<protein>
    <submittedName>
        <fullName evidence="9">Eukaryotic aspartyl protease protein</fullName>
    </submittedName>
</protein>
<evidence type="ECO:0000256" key="6">
    <source>
        <dbReference type="ARBA" id="ARBA00023145"/>
    </source>
</evidence>
<dbReference type="AlphaFoldDB" id="A0A8H4IQU1"/>
<reference evidence="9" key="1">
    <citation type="submission" date="2020-04" db="EMBL/GenBank/DDBJ databases">
        <title>Genome Assembly and Annotation of Botryosphaeria dothidea sdau 11-99, a Latent Pathogen of Apple Fruit Ring Rot in China.</title>
        <authorList>
            <person name="Yu C."/>
            <person name="Diao Y."/>
            <person name="Lu Q."/>
            <person name="Zhao J."/>
            <person name="Cui S."/>
            <person name="Peng C."/>
            <person name="He B."/>
            <person name="Liu H."/>
        </authorList>
    </citation>
    <scope>NUCLEOTIDE SEQUENCE [LARGE SCALE GENOMIC DNA]</scope>
    <source>
        <strain evidence="9">Sdau11-99</strain>
    </source>
</reference>
<evidence type="ECO:0000313" key="9">
    <source>
        <dbReference type="EMBL" id="KAF4305612.1"/>
    </source>
</evidence>
<evidence type="ECO:0000256" key="3">
    <source>
        <dbReference type="ARBA" id="ARBA00022729"/>
    </source>
</evidence>
<keyword evidence="2 9" id="KW-0645">Protease</keyword>
<dbReference type="PROSITE" id="PS51767">
    <property type="entry name" value="PEPTIDASE_A1"/>
    <property type="match status" value="1"/>
</dbReference>
<evidence type="ECO:0000256" key="2">
    <source>
        <dbReference type="ARBA" id="ARBA00022670"/>
    </source>
</evidence>
<keyword evidence="6" id="KW-0865">Zymogen</keyword>
<dbReference type="Pfam" id="PF00026">
    <property type="entry name" value="Asp"/>
    <property type="match status" value="1"/>
</dbReference>